<dbReference type="Gene3D" id="3.30.420.10">
    <property type="entry name" value="Ribonuclease H-like superfamily/Ribonuclease H"/>
    <property type="match status" value="1"/>
</dbReference>
<protein>
    <recommendedName>
        <fullName evidence="1">RNase H type-1 domain-containing protein</fullName>
    </recommendedName>
</protein>
<accession>A0ABR0URR8</accession>
<dbReference type="InterPro" id="IPR002156">
    <property type="entry name" value="RNaseH_domain"/>
</dbReference>
<evidence type="ECO:0000313" key="2">
    <source>
        <dbReference type="EMBL" id="KAK6124966.1"/>
    </source>
</evidence>
<evidence type="ECO:0000313" key="3">
    <source>
        <dbReference type="Proteomes" id="UP001318860"/>
    </source>
</evidence>
<dbReference type="EMBL" id="JABTTQ020002275">
    <property type="protein sequence ID" value="KAK6124966.1"/>
    <property type="molecule type" value="Genomic_DNA"/>
</dbReference>
<dbReference type="InterPro" id="IPR036397">
    <property type="entry name" value="RNaseH_sf"/>
</dbReference>
<dbReference type="PANTHER" id="PTHR47074:SF48">
    <property type="entry name" value="POLYNUCLEOTIDYL TRANSFERASE, RIBONUCLEASE H-LIKE SUPERFAMILY PROTEIN"/>
    <property type="match status" value="1"/>
</dbReference>
<organism evidence="2 3">
    <name type="scientific">Rehmannia glutinosa</name>
    <name type="common">Chinese foxglove</name>
    <dbReference type="NCBI Taxonomy" id="99300"/>
    <lineage>
        <taxon>Eukaryota</taxon>
        <taxon>Viridiplantae</taxon>
        <taxon>Streptophyta</taxon>
        <taxon>Embryophyta</taxon>
        <taxon>Tracheophyta</taxon>
        <taxon>Spermatophyta</taxon>
        <taxon>Magnoliopsida</taxon>
        <taxon>eudicotyledons</taxon>
        <taxon>Gunneridae</taxon>
        <taxon>Pentapetalae</taxon>
        <taxon>asterids</taxon>
        <taxon>lamiids</taxon>
        <taxon>Lamiales</taxon>
        <taxon>Orobanchaceae</taxon>
        <taxon>Rehmannieae</taxon>
        <taxon>Rehmannia</taxon>
    </lineage>
</organism>
<comment type="caution">
    <text evidence="2">The sequence shown here is derived from an EMBL/GenBank/DDBJ whole genome shotgun (WGS) entry which is preliminary data.</text>
</comment>
<name>A0ABR0URR8_REHGL</name>
<proteinExistence type="predicted"/>
<dbReference type="Pfam" id="PF13456">
    <property type="entry name" value="RVT_3"/>
    <property type="match status" value="1"/>
</dbReference>
<feature type="domain" description="RNase H type-1" evidence="1">
    <location>
        <begin position="140"/>
        <end position="233"/>
    </location>
</feature>
<dbReference type="InterPro" id="IPR044730">
    <property type="entry name" value="RNase_H-like_dom_plant"/>
</dbReference>
<evidence type="ECO:0000259" key="1">
    <source>
        <dbReference type="Pfam" id="PF13456"/>
    </source>
</evidence>
<gene>
    <name evidence="2" type="ORF">DH2020_041240</name>
</gene>
<dbReference type="PANTHER" id="PTHR47074">
    <property type="entry name" value="BNAC02G40300D PROTEIN"/>
    <property type="match status" value="1"/>
</dbReference>
<dbReference type="InterPro" id="IPR052929">
    <property type="entry name" value="RNase_H-like_EbsB-rel"/>
</dbReference>
<dbReference type="CDD" id="cd06222">
    <property type="entry name" value="RNase_H_like"/>
    <property type="match status" value="1"/>
</dbReference>
<sequence>MGHFDILSKHYNLETGWHVFMVCRFGLNCWKEAGLSNIVDEWIEKADSMKDVINFCSSYPDCWTAAKFCLILWSLWRERNNEVWNKSHASPAGTIKSALCVLSDWCAANNVEMPSAASVDSNILNGVKWNKPTFPFFKCNVDASLSTITFSTGIGMVIRDDNGEFVVARTVRFPGVFSVREAEAMGVRKPCLGLKIWVFRKVILETDAKYIVEGIKSVEFGDSEYDSILKECQLMF</sequence>
<keyword evidence="3" id="KW-1185">Reference proteome</keyword>
<reference evidence="2 3" key="1">
    <citation type="journal article" date="2021" name="Comput. Struct. Biotechnol. J.">
        <title>De novo genome assembly of the potent medicinal plant Rehmannia glutinosa using nanopore technology.</title>
        <authorList>
            <person name="Ma L."/>
            <person name="Dong C."/>
            <person name="Song C."/>
            <person name="Wang X."/>
            <person name="Zheng X."/>
            <person name="Niu Y."/>
            <person name="Chen S."/>
            <person name="Feng W."/>
        </authorList>
    </citation>
    <scope>NUCLEOTIDE SEQUENCE [LARGE SCALE GENOMIC DNA]</scope>
    <source>
        <strain evidence="2">DH-2019</strain>
    </source>
</reference>
<dbReference type="Proteomes" id="UP001318860">
    <property type="component" value="Unassembled WGS sequence"/>
</dbReference>